<dbReference type="KEGG" id="mis:MICPUN_53204"/>
<proteinExistence type="predicted"/>
<dbReference type="InParanoid" id="C1EJJ2"/>
<dbReference type="RefSeq" id="XP_002506983.1">
    <property type="nucleotide sequence ID" value="XM_002506937.1"/>
</dbReference>
<gene>
    <name evidence="1" type="ORF">MICPUN_53204</name>
</gene>
<dbReference type="EMBL" id="CP001335">
    <property type="protein sequence ID" value="ACO68241.1"/>
    <property type="molecule type" value="Genomic_DNA"/>
</dbReference>
<reference evidence="1 2" key="1">
    <citation type="journal article" date="2009" name="Science">
        <title>Green evolution and dynamic adaptations revealed by genomes of the marine picoeukaryotes Micromonas.</title>
        <authorList>
            <person name="Worden A.Z."/>
            <person name="Lee J.H."/>
            <person name="Mock T."/>
            <person name="Rouze P."/>
            <person name="Simmons M.P."/>
            <person name="Aerts A.L."/>
            <person name="Allen A.E."/>
            <person name="Cuvelier M.L."/>
            <person name="Derelle E."/>
            <person name="Everett M.V."/>
            <person name="Foulon E."/>
            <person name="Grimwood J."/>
            <person name="Gundlach H."/>
            <person name="Henrissat B."/>
            <person name="Napoli C."/>
            <person name="McDonald S.M."/>
            <person name="Parker M.S."/>
            <person name="Rombauts S."/>
            <person name="Salamov A."/>
            <person name="Von Dassow P."/>
            <person name="Badger J.H."/>
            <person name="Coutinho P.M."/>
            <person name="Demir E."/>
            <person name="Dubchak I."/>
            <person name="Gentemann C."/>
            <person name="Eikrem W."/>
            <person name="Gready J.E."/>
            <person name="John U."/>
            <person name="Lanier W."/>
            <person name="Lindquist E.A."/>
            <person name="Lucas S."/>
            <person name="Mayer K.F."/>
            <person name="Moreau H."/>
            <person name="Not F."/>
            <person name="Otillar R."/>
            <person name="Panaud O."/>
            <person name="Pangilinan J."/>
            <person name="Paulsen I."/>
            <person name="Piegu B."/>
            <person name="Poliakov A."/>
            <person name="Robbens S."/>
            <person name="Schmutz J."/>
            <person name="Toulza E."/>
            <person name="Wyss T."/>
            <person name="Zelensky A."/>
            <person name="Zhou K."/>
            <person name="Armbrust E.V."/>
            <person name="Bhattacharya D."/>
            <person name="Goodenough U.W."/>
            <person name="Van de Peer Y."/>
            <person name="Grigoriev I.V."/>
        </authorList>
    </citation>
    <scope>NUCLEOTIDE SEQUENCE [LARGE SCALE GENOMIC DNA]</scope>
    <source>
        <strain evidence="2">RCC299 / NOUM17</strain>
    </source>
</reference>
<dbReference type="AlphaFoldDB" id="C1EJJ2"/>
<dbReference type="GeneID" id="8249870"/>
<sequence length="90" mass="10264">MMSGYTHETDAHLSVYVRVDVITMCSANHSALKQGNACWKRLHNVLIAARWLAQTVQNIGNARRVFFRVPHLLGDRASFESRPETVGWLR</sequence>
<evidence type="ECO:0000313" key="2">
    <source>
        <dbReference type="Proteomes" id="UP000002009"/>
    </source>
</evidence>
<evidence type="ECO:0000313" key="1">
    <source>
        <dbReference type="EMBL" id="ACO68241.1"/>
    </source>
</evidence>
<dbReference type="Proteomes" id="UP000002009">
    <property type="component" value="Chromosome 17"/>
</dbReference>
<accession>C1EJJ2</accession>
<name>C1EJJ2_MICCC</name>
<keyword evidence="2" id="KW-1185">Reference proteome</keyword>
<protein>
    <submittedName>
        <fullName evidence="1">Uncharacterized protein</fullName>
    </submittedName>
</protein>
<organism evidence="1 2">
    <name type="scientific">Micromonas commoda (strain RCC299 / NOUM17 / CCMP2709)</name>
    <name type="common">Picoplanktonic green alga</name>
    <dbReference type="NCBI Taxonomy" id="296587"/>
    <lineage>
        <taxon>Eukaryota</taxon>
        <taxon>Viridiplantae</taxon>
        <taxon>Chlorophyta</taxon>
        <taxon>Mamiellophyceae</taxon>
        <taxon>Mamiellales</taxon>
        <taxon>Mamiellaceae</taxon>
        <taxon>Micromonas</taxon>
    </lineage>
</organism>